<feature type="transmembrane region" description="Helical" evidence="12">
    <location>
        <begin position="233"/>
        <end position="256"/>
    </location>
</feature>
<comment type="caution">
    <text evidence="14">The sequence shown here is derived from an EMBL/GenBank/DDBJ whole genome shotgun (WGS) entry which is preliminary data.</text>
</comment>
<keyword evidence="8" id="KW-0406">Ion transport</keyword>
<dbReference type="Gene3D" id="3.40.50.80">
    <property type="entry name" value="Nucleotide-binding domain of ferredoxin-NADP reductase (FNR) module"/>
    <property type="match status" value="1"/>
</dbReference>
<evidence type="ECO:0000256" key="8">
    <source>
        <dbReference type="ARBA" id="ARBA00023065"/>
    </source>
</evidence>
<feature type="compositionally biased region" description="Low complexity" evidence="11">
    <location>
        <begin position="26"/>
        <end position="35"/>
    </location>
</feature>
<comment type="similarity">
    <text evidence="2">Belongs to the ferric reductase (FRE) family.</text>
</comment>
<dbReference type="GO" id="GO:0006879">
    <property type="term" value="P:intracellular iron ion homeostasis"/>
    <property type="evidence" value="ECO:0007669"/>
    <property type="project" value="TreeGrafter"/>
</dbReference>
<evidence type="ECO:0000256" key="6">
    <source>
        <dbReference type="ARBA" id="ARBA00022989"/>
    </source>
</evidence>
<dbReference type="GO" id="GO:0006826">
    <property type="term" value="P:iron ion transport"/>
    <property type="evidence" value="ECO:0007669"/>
    <property type="project" value="TreeGrafter"/>
</dbReference>
<evidence type="ECO:0000256" key="1">
    <source>
        <dbReference type="ARBA" id="ARBA00004141"/>
    </source>
</evidence>
<dbReference type="SFLD" id="SFLDS00052">
    <property type="entry name" value="Ferric_Reductase_Domain"/>
    <property type="match status" value="1"/>
</dbReference>
<proteinExistence type="inferred from homology"/>
<evidence type="ECO:0000256" key="5">
    <source>
        <dbReference type="ARBA" id="ARBA00022982"/>
    </source>
</evidence>
<protein>
    <recommendedName>
        <fullName evidence="13">FAD-binding FR-type domain-containing protein</fullName>
    </recommendedName>
</protein>
<feature type="domain" description="FAD-binding FR-type" evidence="13">
    <location>
        <begin position="324"/>
        <end position="494"/>
    </location>
</feature>
<accession>A0AAD2HVI9</accession>
<dbReference type="SUPFAM" id="SSF52343">
    <property type="entry name" value="Ferredoxin reductase-like, C-terminal NADP-linked domain"/>
    <property type="match status" value="1"/>
</dbReference>
<organism evidence="14 15">
    <name type="scientific">Mycena citricolor</name>
    <dbReference type="NCBI Taxonomy" id="2018698"/>
    <lineage>
        <taxon>Eukaryota</taxon>
        <taxon>Fungi</taxon>
        <taxon>Dikarya</taxon>
        <taxon>Basidiomycota</taxon>
        <taxon>Agaricomycotina</taxon>
        <taxon>Agaricomycetes</taxon>
        <taxon>Agaricomycetidae</taxon>
        <taxon>Agaricales</taxon>
        <taxon>Marasmiineae</taxon>
        <taxon>Mycenaceae</taxon>
        <taxon>Mycena</taxon>
    </lineage>
</organism>
<dbReference type="EMBL" id="CAVNYO010000465">
    <property type="protein sequence ID" value="CAK5283019.1"/>
    <property type="molecule type" value="Genomic_DNA"/>
</dbReference>
<dbReference type="Pfam" id="PF01794">
    <property type="entry name" value="Ferric_reduct"/>
    <property type="match status" value="1"/>
</dbReference>
<keyword evidence="15" id="KW-1185">Reference proteome</keyword>
<keyword evidence="9 12" id="KW-0472">Membrane</keyword>
<evidence type="ECO:0000256" key="11">
    <source>
        <dbReference type="SAM" id="MobiDB-lite"/>
    </source>
</evidence>
<dbReference type="InterPro" id="IPR013112">
    <property type="entry name" value="FAD-bd_8"/>
</dbReference>
<feature type="transmembrane region" description="Helical" evidence="12">
    <location>
        <begin position="57"/>
        <end position="78"/>
    </location>
</feature>
<gene>
    <name evidence="14" type="ORF">MYCIT1_LOCUS35230</name>
</gene>
<dbReference type="GO" id="GO:0005886">
    <property type="term" value="C:plasma membrane"/>
    <property type="evidence" value="ECO:0007669"/>
    <property type="project" value="TreeGrafter"/>
</dbReference>
<dbReference type="CDD" id="cd06186">
    <property type="entry name" value="NOX_Duox_like_FAD_NADP"/>
    <property type="match status" value="1"/>
</dbReference>
<feature type="region of interest" description="Disordered" evidence="11">
    <location>
        <begin position="11"/>
        <end position="36"/>
    </location>
</feature>
<evidence type="ECO:0000313" key="14">
    <source>
        <dbReference type="EMBL" id="CAK5283019.1"/>
    </source>
</evidence>
<evidence type="ECO:0000256" key="9">
    <source>
        <dbReference type="ARBA" id="ARBA00023136"/>
    </source>
</evidence>
<feature type="transmembrane region" description="Helical" evidence="12">
    <location>
        <begin position="124"/>
        <end position="143"/>
    </location>
</feature>
<dbReference type="InterPro" id="IPR013121">
    <property type="entry name" value="Fe_red_NAD-bd_6"/>
</dbReference>
<dbReference type="PROSITE" id="PS51384">
    <property type="entry name" value="FAD_FR"/>
    <property type="match status" value="1"/>
</dbReference>
<evidence type="ECO:0000256" key="2">
    <source>
        <dbReference type="ARBA" id="ARBA00006278"/>
    </source>
</evidence>
<reference evidence="14" key="1">
    <citation type="submission" date="2023-11" db="EMBL/GenBank/DDBJ databases">
        <authorList>
            <person name="De Vega J J."/>
            <person name="De Vega J J."/>
        </authorList>
    </citation>
    <scope>NUCLEOTIDE SEQUENCE</scope>
</reference>
<keyword evidence="4 12" id="KW-0812">Transmembrane</keyword>
<evidence type="ECO:0000256" key="3">
    <source>
        <dbReference type="ARBA" id="ARBA00022448"/>
    </source>
</evidence>
<keyword evidence="10" id="KW-0325">Glycoprotein</keyword>
<dbReference type="InterPro" id="IPR051410">
    <property type="entry name" value="Ferric/Cupric_Reductase"/>
</dbReference>
<feature type="compositionally biased region" description="Acidic residues" evidence="11">
    <location>
        <begin position="559"/>
        <end position="575"/>
    </location>
</feature>
<name>A0AAD2HVI9_9AGAR</name>
<dbReference type="Pfam" id="PF08030">
    <property type="entry name" value="NAD_binding_6"/>
    <property type="match status" value="1"/>
</dbReference>
<evidence type="ECO:0000256" key="12">
    <source>
        <dbReference type="SAM" id="Phobius"/>
    </source>
</evidence>
<dbReference type="SFLD" id="SFLDG01168">
    <property type="entry name" value="Ferric_reductase_subgroup_(FRE"/>
    <property type="match status" value="1"/>
</dbReference>
<evidence type="ECO:0000313" key="15">
    <source>
        <dbReference type="Proteomes" id="UP001295794"/>
    </source>
</evidence>
<feature type="region of interest" description="Disordered" evidence="11">
    <location>
        <begin position="556"/>
        <end position="575"/>
    </location>
</feature>
<evidence type="ECO:0000256" key="10">
    <source>
        <dbReference type="ARBA" id="ARBA00023180"/>
    </source>
</evidence>
<dbReference type="InterPro" id="IPR013130">
    <property type="entry name" value="Fe3_Rdtase_TM_dom"/>
</dbReference>
<feature type="transmembrane region" description="Helical" evidence="12">
    <location>
        <begin position="155"/>
        <end position="176"/>
    </location>
</feature>
<dbReference type="Pfam" id="PF08022">
    <property type="entry name" value="FAD_binding_8"/>
    <property type="match status" value="1"/>
</dbReference>
<evidence type="ECO:0000256" key="7">
    <source>
        <dbReference type="ARBA" id="ARBA00023002"/>
    </source>
</evidence>
<keyword evidence="7" id="KW-0560">Oxidoreductase</keyword>
<feature type="non-terminal residue" evidence="14">
    <location>
        <position position="1"/>
    </location>
</feature>
<dbReference type="GO" id="GO:0000293">
    <property type="term" value="F:ferric-chelate reductase activity"/>
    <property type="evidence" value="ECO:0007669"/>
    <property type="project" value="UniProtKB-ARBA"/>
</dbReference>
<evidence type="ECO:0000256" key="4">
    <source>
        <dbReference type="ARBA" id="ARBA00022692"/>
    </source>
</evidence>
<dbReference type="Proteomes" id="UP001295794">
    <property type="component" value="Unassembled WGS sequence"/>
</dbReference>
<dbReference type="PANTHER" id="PTHR32361:SF9">
    <property type="entry name" value="FERRIC REDUCTASE TRANSMEMBRANE COMPONENT 3-RELATED"/>
    <property type="match status" value="1"/>
</dbReference>
<dbReference type="AlphaFoldDB" id="A0AAD2HVI9"/>
<evidence type="ECO:0000259" key="13">
    <source>
        <dbReference type="PROSITE" id="PS51384"/>
    </source>
</evidence>
<dbReference type="InterPro" id="IPR039261">
    <property type="entry name" value="FNR_nucleotide-bd"/>
</dbReference>
<keyword evidence="6 12" id="KW-1133">Transmembrane helix</keyword>
<dbReference type="InterPro" id="IPR017927">
    <property type="entry name" value="FAD-bd_FR_type"/>
</dbReference>
<feature type="transmembrane region" description="Helical" evidence="12">
    <location>
        <begin position="263"/>
        <end position="282"/>
    </location>
</feature>
<keyword evidence="5" id="KW-0249">Electron transport</keyword>
<sequence>RSEEIEFLHNRCAETNSTMTPPSAPSHPAQPSAKPNPYASPDFKISSARNLGYPYEIWYFFAGCIALLTLVNITSALVHRLRRRNGVPPSPPTAFMRLPAALKYIFRRVAFYSTVSFGGYSLDVAELFMAVGYIGVIFTWAFVNTTSQKGQQLQFYYWTNRAAYIVSTQFPMVVALGMRNNIIGYLTGISLDKLNLLHRVAARALCVLIWVHGGSQMHAAIQGHYMTSLLQLWWVRWGITAVTAFTLLCTFSVRLIRQRAYETFLIGHLLGVLFLLVGAYHHTKGKQQSMYIWPSFVIWAFDRALRFIRTFIVNSGYTYLLGKSAAQSDILDATVDVISPHFLRVSIMLPSRASWRPAQIAYLAIPNVSQTPWEAHPFSIASLGDGEQDQASIGGGSSNSGLEKQRSFTEANALSSASSSSSSVQKQRSMREMVFLIRVHRGFTRRLLDAALAAKGPAIFGALVDGPHCTPPSALGYASVLLLAGGSGVSFTLPLLLDLLRAACAKANLCCARVVFVWSVRESDQIPAISPLLFPALISNPGLDVDIRIHVTQSREDTDGAVDDDLETPTGPEESDTDLARLQRFACVRVQRGRPDIDELLASEIAAVGGGSMAVNVCGTRGLANHVRRALRRSTSVGGSGVSLHVESFGGA</sequence>
<dbReference type="PANTHER" id="PTHR32361">
    <property type="entry name" value="FERRIC/CUPRIC REDUCTASE TRANSMEMBRANE COMPONENT"/>
    <property type="match status" value="1"/>
</dbReference>
<comment type="subcellular location">
    <subcellularLocation>
        <location evidence="1">Membrane</location>
        <topology evidence="1">Multi-pass membrane protein</topology>
    </subcellularLocation>
</comment>
<keyword evidence="3" id="KW-0813">Transport</keyword>
<dbReference type="GO" id="GO:0015677">
    <property type="term" value="P:copper ion import"/>
    <property type="evidence" value="ECO:0007669"/>
    <property type="project" value="TreeGrafter"/>
</dbReference>